<dbReference type="PANTHER" id="PTHR43245:SF51">
    <property type="entry name" value="SHORT CHAIN DEHYDROGENASE_REDUCTASE FAMILY 42E, MEMBER 2"/>
    <property type="match status" value="1"/>
</dbReference>
<dbReference type="GO" id="GO:0006694">
    <property type="term" value="P:steroid biosynthetic process"/>
    <property type="evidence" value="ECO:0007669"/>
    <property type="project" value="InterPro"/>
</dbReference>
<evidence type="ECO:0000313" key="5">
    <source>
        <dbReference type="Proteomes" id="UP000662200"/>
    </source>
</evidence>
<evidence type="ECO:0000256" key="2">
    <source>
        <dbReference type="ARBA" id="ARBA00023002"/>
    </source>
</evidence>
<reference evidence="4" key="2">
    <citation type="submission" date="2020-09" db="EMBL/GenBank/DDBJ databases">
        <authorList>
            <person name="Sun Q."/>
            <person name="Ohkuma M."/>
        </authorList>
    </citation>
    <scope>NUCLEOTIDE SEQUENCE</scope>
    <source>
        <strain evidence="4">JCM 3091</strain>
    </source>
</reference>
<evidence type="ECO:0000313" key="4">
    <source>
        <dbReference type="EMBL" id="GGK33953.1"/>
    </source>
</evidence>
<reference evidence="4" key="1">
    <citation type="journal article" date="2014" name="Int. J. Syst. Evol. Microbiol.">
        <title>Complete genome sequence of Corynebacterium casei LMG S-19264T (=DSM 44701T), isolated from a smear-ripened cheese.</title>
        <authorList>
            <consortium name="US DOE Joint Genome Institute (JGI-PGF)"/>
            <person name="Walter F."/>
            <person name="Albersmeier A."/>
            <person name="Kalinowski J."/>
            <person name="Ruckert C."/>
        </authorList>
    </citation>
    <scope>NUCLEOTIDE SEQUENCE</scope>
    <source>
        <strain evidence="4">JCM 3091</strain>
    </source>
</reference>
<dbReference type="AlphaFoldDB" id="A0A8J3BSE1"/>
<dbReference type="Proteomes" id="UP000662200">
    <property type="component" value="Unassembled WGS sequence"/>
</dbReference>
<dbReference type="Pfam" id="PF01073">
    <property type="entry name" value="3Beta_HSD"/>
    <property type="match status" value="1"/>
</dbReference>
<keyword evidence="2" id="KW-0560">Oxidoreductase</keyword>
<dbReference type="SUPFAM" id="SSF51735">
    <property type="entry name" value="NAD(P)-binding Rossmann-fold domains"/>
    <property type="match status" value="1"/>
</dbReference>
<evidence type="ECO:0000256" key="1">
    <source>
        <dbReference type="ARBA" id="ARBA00009219"/>
    </source>
</evidence>
<dbReference type="InterPro" id="IPR050177">
    <property type="entry name" value="Lipid_A_modif_metabolic_enz"/>
</dbReference>
<gene>
    <name evidence="4" type="primary">cdh</name>
    <name evidence="4" type="ORF">GCM10010124_28180</name>
</gene>
<feature type="domain" description="3-beta hydroxysteroid dehydrogenase/isomerase" evidence="3">
    <location>
        <begin position="4"/>
        <end position="259"/>
    </location>
</feature>
<comment type="similarity">
    <text evidence="1">Belongs to the 3-beta-HSD family.</text>
</comment>
<name>A0A8J3BSE1_9ACTN</name>
<dbReference type="InterPro" id="IPR036291">
    <property type="entry name" value="NAD(P)-bd_dom_sf"/>
</dbReference>
<organism evidence="4 5">
    <name type="scientific">Pilimelia terevasa</name>
    <dbReference type="NCBI Taxonomy" id="53372"/>
    <lineage>
        <taxon>Bacteria</taxon>
        <taxon>Bacillati</taxon>
        <taxon>Actinomycetota</taxon>
        <taxon>Actinomycetes</taxon>
        <taxon>Micromonosporales</taxon>
        <taxon>Micromonosporaceae</taxon>
        <taxon>Pilimelia</taxon>
    </lineage>
</organism>
<accession>A0A8J3BSE1</accession>
<dbReference type="EMBL" id="BMQC01000009">
    <property type="protein sequence ID" value="GGK33953.1"/>
    <property type="molecule type" value="Genomic_DNA"/>
</dbReference>
<dbReference type="GO" id="GO:0016616">
    <property type="term" value="F:oxidoreductase activity, acting on the CH-OH group of donors, NAD or NADP as acceptor"/>
    <property type="evidence" value="ECO:0007669"/>
    <property type="project" value="InterPro"/>
</dbReference>
<protein>
    <submittedName>
        <fullName evidence="4">3-beta hydroxysteroid dehydrogenase</fullName>
    </submittedName>
</protein>
<comment type="caution">
    <text evidence="4">The sequence shown here is derived from an EMBL/GenBank/DDBJ whole genome shotgun (WGS) entry which is preliminary data.</text>
</comment>
<dbReference type="PANTHER" id="PTHR43245">
    <property type="entry name" value="BIFUNCTIONAL POLYMYXIN RESISTANCE PROTEIN ARNA"/>
    <property type="match status" value="1"/>
</dbReference>
<keyword evidence="5" id="KW-1185">Reference proteome</keyword>
<dbReference type="InterPro" id="IPR002225">
    <property type="entry name" value="3Beta_OHSteriod_DH/Estase"/>
</dbReference>
<sequence>MRVLVTGSAGFLGRAVCARLAGAGHEVRAMHRRPVADGRPPPDGQPVYGDVRRLADVERAVTGCAAVVHCAARAGHWGPAADFHDTNVGGTGNVIEACRRLSVARLVYTSSPSVVHGGADLPGVDESVGYPAAYAAAYPRTKAIAERMVLAANGTALPSGATLATVALRPHLIWGPGDPHFLPRLVRQARRNRLWLIGDAGWLVDTVYVDNAADAHVSAVRRLGPGAAIAGRPYFVTQDDPRPIGEILALWLAAAGLPAPTRRLPVALARVLAWGVETGYGLAGIRSEPPLTRFLVQQLTTAHWFDIGAARRDLGYRPAVGTEAGLEVLRAHLAARP</sequence>
<proteinExistence type="inferred from homology"/>
<dbReference type="RefSeq" id="WP_189114773.1">
    <property type="nucleotide sequence ID" value="NZ_BMQC01000009.1"/>
</dbReference>
<evidence type="ECO:0000259" key="3">
    <source>
        <dbReference type="Pfam" id="PF01073"/>
    </source>
</evidence>
<dbReference type="Gene3D" id="3.40.50.720">
    <property type="entry name" value="NAD(P)-binding Rossmann-like Domain"/>
    <property type="match status" value="1"/>
</dbReference>